<feature type="compositionally biased region" description="Basic and acidic residues" evidence="1">
    <location>
        <begin position="24"/>
        <end position="39"/>
    </location>
</feature>
<protein>
    <submittedName>
        <fullName evidence="2">Uncharacterized protein</fullName>
    </submittedName>
</protein>
<sequence>MMTRVLIVGLRDGRLEAHASTTNHSEKGPATRKSESPFDHAADPLETASMLFALYASSQEGLRRGLRVLRVGNWAVFFEGHEENQCLTTIIFPRYVDERLGETAVGLCARSWAERGQLPALKTLAYDAFLKAAGLDWLAFVIGCRKPHVAGWSQRVAKYTARLVCGLSSGSTLVPAQSICLPADVAQARATQQFLLEGRDLVYGADPFSGSSWAWVASSSAGDSLFAACWQHLLASHDT</sequence>
<dbReference type="Proteomes" id="UP000241890">
    <property type="component" value="Unassembled WGS sequence"/>
</dbReference>
<accession>A0A2R5G7I7</accession>
<dbReference type="EMBL" id="BEYU01000027">
    <property type="protein sequence ID" value="GBG27016.1"/>
    <property type="molecule type" value="Genomic_DNA"/>
</dbReference>
<keyword evidence="3" id="KW-1185">Reference proteome</keyword>
<organism evidence="2 3">
    <name type="scientific">Hondaea fermentalgiana</name>
    <dbReference type="NCBI Taxonomy" id="2315210"/>
    <lineage>
        <taxon>Eukaryota</taxon>
        <taxon>Sar</taxon>
        <taxon>Stramenopiles</taxon>
        <taxon>Bigyra</taxon>
        <taxon>Labyrinthulomycetes</taxon>
        <taxon>Thraustochytrida</taxon>
        <taxon>Thraustochytriidae</taxon>
        <taxon>Hondaea</taxon>
    </lineage>
</organism>
<comment type="caution">
    <text evidence="2">The sequence shown here is derived from an EMBL/GenBank/DDBJ whole genome shotgun (WGS) entry which is preliminary data.</text>
</comment>
<dbReference type="InParanoid" id="A0A2R5G7I7"/>
<evidence type="ECO:0000313" key="3">
    <source>
        <dbReference type="Proteomes" id="UP000241890"/>
    </source>
</evidence>
<name>A0A2R5G7I7_9STRA</name>
<evidence type="ECO:0000256" key="1">
    <source>
        <dbReference type="SAM" id="MobiDB-lite"/>
    </source>
</evidence>
<gene>
    <name evidence="2" type="ORF">FCC1311_032392</name>
</gene>
<evidence type="ECO:0000313" key="2">
    <source>
        <dbReference type="EMBL" id="GBG27016.1"/>
    </source>
</evidence>
<proteinExistence type="predicted"/>
<dbReference type="AlphaFoldDB" id="A0A2R5G7I7"/>
<reference evidence="2 3" key="1">
    <citation type="submission" date="2017-12" db="EMBL/GenBank/DDBJ databases">
        <title>Sequencing, de novo assembly and annotation of complete genome of a new Thraustochytrid species, strain FCC1311.</title>
        <authorList>
            <person name="Sedici K."/>
            <person name="Godart F."/>
            <person name="Aiese Cigliano R."/>
            <person name="Sanseverino W."/>
            <person name="Barakat M."/>
            <person name="Ortet P."/>
            <person name="Marechal E."/>
            <person name="Cagnac O."/>
            <person name="Amato A."/>
        </authorList>
    </citation>
    <scope>NUCLEOTIDE SEQUENCE [LARGE SCALE GENOMIC DNA]</scope>
</reference>
<feature type="region of interest" description="Disordered" evidence="1">
    <location>
        <begin position="18"/>
        <end position="39"/>
    </location>
</feature>